<evidence type="ECO:0000256" key="3">
    <source>
        <dbReference type="ARBA" id="ARBA00022605"/>
    </source>
</evidence>
<dbReference type="EC" id="1.1.1.25" evidence="2 8"/>
<dbReference type="GO" id="GO:0019632">
    <property type="term" value="P:shikimate metabolic process"/>
    <property type="evidence" value="ECO:0007669"/>
    <property type="project" value="InterPro"/>
</dbReference>
<feature type="active site" description="Proton acceptor" evidence="8">
    <location>
        <position position="66"/>
    </location>
</feature>
<evidence type="ECO:0000256" key="6">
    <source>
        <dbReference type="ARBA" id="ARBA00023141"/>
    </source>
</evidence>
<dbReference type="GO" id="GO:0009423">
    <property type="term" value="P:chorismate biosynthetic process"/>
    <property type="evidence" value="ECO:0007669"/>
    <property type="project" value="UniProtKB-UniRule"/>
</dbReference>
<evidence type="ECO:0000256" key="2">
    <source>
        <dbReference type="ARBA" id="ARBA00012962"/>
    </source>
</evidence>
<dbReference type="Proteomes" id="UP000032024">
    <property type="component" value="Chromosome"/>
</dbReference>
<organism evidence="9 10">
    <name type="scientific">Heyndrickxia coagulans</name>
    <name type="common">Weizmannia coagulans</name>
    <dbReference type="NCBI Taxonomy" id="1398"/>
    <lineage>
        <taxon>Bacteria</taxon>
        <taxon>Bacillati</taxon>
        <taxon>Bacillota</taxon>
        <taxon>Bacilli</taxon>
        <taxon>Bacillales</taxon>
        <taxon>Bacillaceae</taxon>
        <taxon>Heyndrickxia</taxon>
    </lineage>
</organism>
<dbReference type="GO" id="GO:0009073">
    <property type="term" value="P:aromatic amino acid family biosynthetic process"/>
    <property type="evidence" value="ECO:0007669"/>
    <property type="project" value="UniProtKB-KW"/>
</dbReference>
<dbReference type="Pfam" id="PF08501">
    <property type="entry name" value="Shikimate_dh_N"/>
    <property type="match status" value="1"/>
</dbReference>
<keyword evidence="3 8" id="KW-0028">Amino-acid biosynthesis</keyword>
<comment type="function">
    <text evidence="8">Involved in the biosynthesis of the chorismate, which leads to the biosynthesis of aromatic amino acids. Catalyzes the reversible NADPH linked reduction of 3-dehydroshikimate (DHSA) to yield shikimate (SA).</text>
</comment>
<dbReference type="GO" id="GO:0008652">
    <property type="term" value="P:amino acid biosynthetic process"/>
    <property type="evidence" value="ECO:0007669"/>
    <property type="project" value="UniProtKB-KW"/>
</dbReference>
<feature type="binding site" evidence="8">
    <location>
        <position position="249"/>
    </location>
    <ligand>
        <name>shikimate</name>
        <dbReference type="ChEBI" id="CHEBI:36208"/>
    </ligand>
</feature>
<dbReference type="SUPFAM" id="SSF51735">
    <property type="entry name" value="NAD(P)-binding Rossmann-fold domains"/>
    <property type="match status" value="1"/>
</dbReference>
<comment type="subunit">
    <text evidence="8">Homodimer.</text>
</comment>
<dbReference type="SUPFAM" id="SSF53223">
    <property type="entry name" value="Aminoacid dehydrogenase-like, N-terminal domain"/>
    <property type="match status" value="1"/>
</dbReference>
<evidence type="ECO:0000256" key="5">
    <source>
        <dbReference type="ARBA" id="ARBA00023002"/>
    </source>
</evidence>
<dbReference type="InterPro" id="IPR046346">
    <property type="entry name" value="Aminoacid_DH-like_N_sf"/>
</dbReference>
<feature type="binding site" evidence="8">
    <location>
        <position position="219"/>
    </location>
    <ligand>
        <name>NADP(+)</name>
        <dbReference type="ChEBI" id="CHEBI:58349"/>
    </ligand>
</feature>
<reference evidence="10" key="1">
    <citation type="submission" date="2015-01" db="EMBL/GenBank/DDBJ databases">
        <title>Comparative genome analysis of Bacillus coagulans HM-08, Clostridium butyricum HM-68, Bacillus subtilis HM-66 and Bacillus paralicheniformis BL-09.</title>
        <authorList>
            <person name="Zhang H."/>
        </authorList>
    </citation>
    <scope>NUCLEOTIDE SEQUENCE [LARGE SCALE GENOMIC DNA]</scope>
    <source>
        <strain evidence="10">HM-08</strain>
    </source>
</reference>
<evidence type="ECO:0000313" key="9">
    <source>
        <dbReference type="EMBL" id="AJO22527.1"/>
    </source>
</evidence>
<comment type="similarity">
    <text evidence="8">Belongs to the shikimate dehydrogenase family.</text>
</comment>
<evidence type="ECO:0000256" key="8">
    <source>
        <dbReference type="HAMAP-Rule" id="MF_00222"/>
    </source>
</evidence>
<keyword evidence="5 8" id="KW-0560">Oxidoreductase</keyword>
<comment type="pathway">
    <text evidence="1 8">Metabolic intermediate biosynthesis; chorismate biosynthesis; chorismate from D-erythrose 4-phosphate and phosphoenolpyruvate: step 4/7.</text>
</comment>
<dbReference type="RefSeq" id="WP_017550572.1">
    <property type="nucleotide sequence ID" value="NZ_CP010525.1"/>
</dbReference>
<feature type="binding site" evidence="8">
    <location>
        <begin position="151"/>
        <end position="156"/>
    </location>
    <ligand>
        <name>NADP(+)</name>
        <dbReference type="ChEBI" id="CHEBI:58349"/>
    </ligand>
</feature>
<dbReference type="Gene3D" id="3.40.50.10860">
    <property type="entry name" value="Leucine Dehydrogenase, chain A, domain 1"/>
    <property type="match status" value="1"/>
</dbReference>
<dbReference type="GO" id="GO:0005829">
    <property type="term" value="C:cytosol"/>
    <property type="evidence" value="ECO:0007669"/>
    <property type="project" value="TreeGrafter"/>
</dbReference>
<protein>
    <recommendedName>
        <fullName evidence="2 8">Shikimate dehydrogenase (NADP(+))</fullName>
        <shortName evidence="8">SDH</shortName>
        <ecNumber evidence="2 8">1.1.1.25</ecNumber>
    </recommendedName>
</protein>
<sequence>MRDLYGVIGDPIAHSLSPAMHNEAFRALGIDADYHAFHVTPENLEAAVNGMKAIGVAGFNVTIPHKQAIMPYLDEIDLLAETIGAVNTVVRTPHGWAGYNTDGPGFMQALKEESGRVISGEKVLVIGAGGAARAIYYTLCREGAVTVDLCNRTVKKAEEMRDESPFPCPSKVLTLKEAEEQLGEYTLIVQTTSIGMHPNTDAQPLSVRNLNPDAFVSDIIYNPFETKFLNEAKKRGARVQNGLGMFIYQGAIAFEKWTGVKPDTRKMKNVVESILGGNSC</sequence>
<dbReference type="PANTHER" id="PTHR21089">
    <property type="entry name" value="SHIKIMATE DEHYDROGENASE"/>
    <property type="match status" value="1"/>
</dbReference>
<dbReference type="Pfam" id="PF01488">
    <property type="entry name" value="Shikimate_DH"/>
    <property type="match status" value="1"/>
</dbReference>
<dbReference type="InterPro" id="IPR022893">
    <property type="entry name" value="Shikimate_DH_fam"/>
</dbReference>
<evidence type="ECO:0000313" key="10">
    <source>
        <dbReference type="Proteomes" id="UP000032024"/>
    </source>
</evidence>
<evidence type="ECO:0000256" key="4">
    <source>
        <dbReference type="ARBA" id="ARBA00022857"/>
    </source>
</evidence>
<dbReference type="InterPro" id="IPR006151">
    <property type="entry name" value="Shikm_DH/Glu-tRNA_Rdtase"/>
</dbReference>
<keyword evidence="4 8" id="KW-0521">NADP</keyword>
<evidence type="ECO:0000256" key="7">
    <source>
        <dbReference type="ARBA" id="ARBA00049442"/>
    </source>
</evidence>
<proteinExistence type="inferred from homology"/>
<dbReference type="InterPro" id="IPR041121">
    <property type="entry name" value="SDH_C"/>
</dbReference>
<dbReference type="Gene3D" id="3.40.50.720">
    <property type="entry name" value="NAD(P)-binding Rossmann-like Domain"/>
    <property type="match status" value="1"/>
</dbReference>
<feature type="binding site" evidence="8">
    <location>
        <position position="221"/>
    </location>
    <ligand>
        <name>shikimate</name>
        <dbReference type="ChEBI" id="CHEBI:36208"/>
    </ligand>
</feature>
<gene>
    <name evidence="8" type="primary">aroE</name>
    <name evidence="9" type="ORF">SB48_HM08orf02744</name>
</gene>
<feature type="binding site" evidence="8">
    <location>
        <begin position="15"/>
        <end position="17"/>
    </location>
    <ligand>
        <name>shikimate</name>
        <dbReference type="ChEBI" id="CHEBI:36208"/>
    </ligand>
</feature>
<dbReference type="GeneID" id="93259457"/>
<comment type="catalytic activity">
    <reaction evidence="7 8">
        <text>shikimate + NADP(+) = 3-dehydroshikimate + NADPH + H(+)</text>
        <dbReference type="Rhea" id="RHEA:17737"/>
        <dbReference type="ChEBI" id="CHEBI:15378"/>
        <dbReference type="ChEBI" id="CHEBI:16630"/>
        <dbReference type="ChEBI" id="CHEBI:36208"/>
        <dbReference type="ChEBI" id="CHEBI:57783"/>
        <dbReference type="ChEBI" id="CHEBI:58349"/>
        <dbReference type="EC" id="1.1.1.25"/>
    </reaction>
</comment>
<comment type="caution">
    <text evidence="8">Lacks conserved residue(s) required for the propagation of feature annotation.</text>
</comment>
<dbReference type="InterPro" id="IPR011342">
    <property type="entry name" value="Shikimate_DH"/>
</dbReference>
<dbReference type="EMBL" id="CP010525">
    <property type="protein sequence ID" value="AJO22527.1"/>
    <property type="molecule type" value="Genomic_DNA"/>
</dbReference>
<dbReference type="InterPro" id="IPR013708">
    <property type="entry name" value="Shikimate_DH-bd_N"/>
</dbReference>
<dbReference type="AlphaFoldDB" id="A0A0C5CMD5"/>
<evidence type="ECO:0000256" key="1">
    <source>
        <dbReference type="ARBA" id="ARBA00004871"/>
    </source>
</evidence>
<dbReference type="GO" id="GO:0050661">
    <property type="term" value="F:NADP binding"/>
    <property type="evidence" value="ECO:0007669"/>
    <property type="project" value="InterPro"/>
</dbReference>
<dbReference type="Pfam" id="PF18317">
    <property type="entry name" value="SDH_C"/>
    <property type="match status" value="1"/>
</dbReference>
<dbReference type="PANTHER" id="PTHR21089:SF1">
    <property type="entry name" value="BIFUNCTIONAL 3-DEHYDROQUINATE DEHYDRATASE_SHIKIMATE DEHYDROGENASE, CHLOROPLASTIC"/>
    <property type="match status" value="1"/>
</dbReference>
<dbReference type="CDD" id="cd01065">
    <property type="entry name" value="NAD_bind_Shikimate_DH"/>
    <property type="match status" value="1"/>
</dbReference>
<dbReference type="NCBIfam" id="TIGR00507">
    <property type="entry name" value="aroE"/>
    <property type="match status" value="1"/>
</dbReference>
<feature type="binding site" evidence="8">
    <location>
        <begin position="127"/>
        <end position="131"/>
    </location>
    <ligand>
        <name>NADP(+)</name>
        <dbReference type="ChEBI" id="CHEBI:58349"/>
    </ligand>
</feature>
<feature type="binding site" evidence="8">
    <location>
        <position position="87"/>
    </location>
    <ligand>
        <name>shikimate</name>
        <dbReference type="ChEBI" id="CHEBI:36208"/>
    </ligand>
</feature>
<dbReference type="InterPro" id="IPR036291">
    <property type="entry name" value="NAD(P)-bd_dom_sf"/>
</dbReference>
<feature type="binding site" evidence="8">
    <location>
        <position position="62"/>
    </location>
    <ligand>
        <name>shikimate</name>
        <dbReference type="ChEBI" id="CHEBI:36208"/>
    </ligand>
</feature>
<accession>A0A0C5CMD5</accession>
<dbReference type="HAMAP" id="MF_00222">
    <property type="entry name" value="Shikimate_DH_AroE"/>
    <property type="match status" value="1"/>
</dbReference>
<dbReference type="NCBIfam" id="NF001314">
    <property type="entry name" value="PRK00258.2-2"/>
    <property type="match status" value="1"/>
</dbReference>
<name>A0A0C5CMD5_HEYCO</name>
<keyword evidence="10" id="KW-1185">Reference proteome</keyword>
<feature type="binding site" evidence="8">
    <location>
        <position position="242"/>
    </location>
    <ligand>
        <name>NADP(+)</name>
        <dbReference type="ChEBI" id="CHEBI:58349"/>
    </ligand>
</feature>
<feature type="binding site" evidence="8">
    <location>
        <position position="102"/>
    </location>
    <ligand>
        <name>shikimate</name>
        <dbReference type="ChEBI" id="CHEBI:36208"/>
    </ligand>
</feature>
<keyword evidence="6 8" id="KW-0057">Aromatic amino acid biosynthesis</keyword>
<dbReference type="NCBIfam" id="NF001319">
    <property type="entry name" value="PRK00258.3-3"/>
    <property type="match status" value="1"/>
</dbReference>
<dbReference type="GO" id="GO:0004764">
    <property type="term" value="F:shikimate 3-dehydrogenase (NADP+) activity"/>
    <property type="evidence" value="ECO:0007669"/>
    <property type="project" value="UniProtKB-UniRule"/>
</dbReference>